<dbReference type="AlphaFoldDB" id="A0A812XM06"/>
<keyword evidence="3" id="KW-1185">Reference proteome</keyword>
<dbReference type="EMBL" id="CAJNIZ010045971">
    <property type="protein sequence ID" value="CAE7735394.1"/>
    <property type="molecule type" value="Genomic_DNA"/>
</dbReference>
<protein>
    <submittedName>
        <fullName evidence="2">Uncharacterized protein</fullName>
    </submittedName>
</protein>
<evidence type="ECO:0000313" key="2">
    <source>
        <dbReference type="EMBL" id="CAE7735394.1"/>
    </source>
</evidence>
<dbReference type="OrthoDB" id="423717at2759"/>
<evidence type="ECO:0000256" key="1">
    <source>
        <dbReference type="SAM" id="MobiDB-lite"/>
    </source>
</evidence>
<proteinExistence type="predicted"/>
<dbReference type="Proteomes" id="UP000649617">
    <property type="component" value="Unassembled WGS sequence"/>
</dbReference>
<feature type="compositionally biased region" description="Basic and acidic residues" evidence="1">
    <location>
        <begin position="521"/>
        <end position="531"/>
    </location>
</feature>
<name>A0A812XM06_SYMPI</name>
<feature type="region of interest" description="Disordered" evidence="1">
    <location>
        <begin position="763"/>
        <end position="784"/>
    </location>
</feature>
<accession>A0A812XM06</accession>
<evidence type="ECO:0000313" key="3">
    <source>
        <dbReference type="Proteomes" id="UP000649617"/>
    </source>
</evidence>
<feature type="region of interest" description="Disordered" evidence="1">
    <location>
        <begin position="144"/>
        <end position="171"/>
    </location>
</feature>
<comment type="caution">
    <text evidence="2">The sequence shown here is derived from an EMBL/GenBank/DDBJ whole genome shotgun (WGS) entry which is preliminary data.</text>
</comment>
<reference evidence="2" key="1">
    <citation type="submission" date="2021-02" db="EMBL/GenBank/DDBJ databases">
        <authorList>
            <person name="Dougan E. K."/>
            <person name="Rhodes N."/>
            <person name="Thang M."/>
            <person name="Chan C."/>
        </authorList>
    </citation>
    <scope>NUCLEOTIDE SEQUENCE</scope>
</reference>
<feature type="compositionally biased region" description="Polar residues" evidence="1">
    <location>
        <begin position="545"/>
        <end position="560"/>
    </location>
</feature>
<sequence length="784" mass="85329">MELGVLVVLKGGTAPEAFVVWAAIQLHSTGPSLTATLEQLPIFRDVKIPSFKDDLQAAAADASISAALPKYFDRPPALINKLVHPVDGKGGSSFAWSRVEESQLPDLRPTQLLSWKDACTVAGTAEREYVDAMLFARNNEAEEREDMALNDDPRFRRGTSRSSAGSDSVDDEDVGFDASLGAAVVQLQDLKLEDVDVVEFFSGVGAIYREQGLNAAQYDVQRMSKSLRKALTNLVRRRDLEMTKKSRNAAGKLIMANTDPIDLESMLRLKQAAQLKESLVVALYNAAKTRRDLVNDEVAKALKAAGLRVDETEVSKALKAAGLRVEETGGTGDEHEGPGARVKITKKTSPTALTPAPKKVNPSTVVARPLTVVPAKAKAEFGDEQQAAEGGSRVATFMATSPKDVDMDDSAGLAAAAASSASTLEGLQRRPDSMTTVGEDEFMDGLDELQRMYLLHRRRAGKRFHPASHTETCKNWTWSKTCLHLMAQPGASPEQNSGKGSEQQNPHKNPGATAKQNLGGAHREQHPHENPEATATHLGGAHPEQNPQQIPGAAAQQNPRKNPEATAEQNLGGASLHEGSGTRQNPGQTLDFAAAAAAEQKAHEASLPAHPTTGQGAVYTAVASGAIADLVFNRASTFEIKNHLLELKEDETDDDRLFRIAHMLYMRMNSQSCPPEVLDVVRKTHGPRKLEQLFMEYLQCSGRWLHSRIVLEASQTTSKEVHNEEEYVRFKDLRDREGEATANIIRQQKIELQAQLQAQDPQAAIDTPWIASHPDLPGNKDFPR</sequence>
<organism evidence="2 3">
    <name type="scientific">Symbiodinium pilosum</name>
    <name type="common">Dinoflagellate</name>
    <dbReference type="NCBI Taxonomy" id="2952"/>
    <lineage>
        <taxon>Eukaryota</taxon>
        <taxon>Sar</taxon>
        <taxon>Alveolata</taxon>
        <taxon>Dinophyceae</taxon>
        <taxon>Suessiales</taxon>
        <taxon>Symbiodiniaceae</taxon>
        <taxon>Symbiodinium</taxon>
    </lineage>
</organism>
<feature type="region of interest" description="Disordered" evidence="1">
    <location>
        <begin position="488"/>
        <end position="587"/>
    </location>
</feature>
<feature type="compositionally biased region" description="Polar residues" evidence="1">
    <location>
        <begin position="493"/>
        <end position="507"/>
    </location>
</feature>
<gene>
    <name evidence="2" type="ORF">SPIL2461_LOCUS21137</name>
</gene>